<name>A0A507FNC8_9FUNG</name>
<dbReference type="SMART" id="SM00327">
    <property type="entry name" value="VWA"/>
    <property type="match status" value="1"/>
</dbReference>
<reference evidence="3 4" key="1">
    <citation type="journal article" date="2019" name="Sci. Rep.">
        <title>Comparative genomics of chytrid fungi reveal insights into the obligate biotrophic and pathogenic lifestyle of Synchytrium endobioticum.</title>
        <authorList>
            <person name="van de Vossenberg B.T.L.H."/>
            <person name="Warris S."/>
            <person name="Nguyen H.D.T."/>
            <person name="van Gent-Pelzer M.P.E."/>
            <person name="Joly D.L."/>
            <person name="van de Geest H.C."/>
            <person name="Bonants P.J.M."/>
            <person name="Smith D.S."/>
            <person name="Levesque C.A."/>
            <person name="van der Lee T.A.J."/>
        </authorList>
    </citation>
    <scope>NUCLEOTIDE SEQUENCE [LARGE SCALE GENOMIC DNA]</scope>
    <source>
        <strain evidence="3 4">CBS 675.73</strain>
    </source>
</reference>
<proteinExistence type="predicted"/>
<evidence type="ECO:0000313" key="3">
    <source>
        <dbReference type="EMBL" id="TPX77951.1"/>
    </source>
</evidence>
<dbReference type="Gene3D" id="3.30.450.20">
    <property type="entry name" value="PAS domain"/>
    <property type="match status" value="1"/>
</dbReference>
<dbReference type="InterPro" id="IPR011990">
    <property type="entry name" value="TPR-like_helical_dom_sf"/>
</dbReference>
<gene>
    <name evidence="3" type="ORF">CcCBS67573_g00768</name>
</gene>
<dbReference type="AlphaFoldDB" id="A0A507FNC8"/>
<dbReference type="EMBL" id="QEAP01000011">
    <property type="protein sequence ID" value="TPX77951.1"/>
    <property type="molecule type" value="Genomic_DNA"/>
</dbReference>
<feature type="domain" description="VWFA" evidence="2">
    <location>
        <begin position="758"/>
        <end position="945"/>
    </location>
</feature>
<dbReference type="PANTHER" id="PTHR10338:SF108">
    <property type="entry name" value="INTER-ALPHA-TRYPSIN INHIBITOR HEAVY CHAIN H4-LIKE PROTEIN"/>
    <property type="match status" value="1"/>
</dbReference>
<dbReference type="InterPro" id="IPR036465">
    <property type="entry name" value="vWFA_dom_sf"/>
</dbReference>
<dbReference type="Gene3D" id="3.40.50.410">
    <property type="entry name" value="von Willebrand factor, type A domain"/>
    <property type="match status" value="1"/>
</dbReference>
<keyword evidence="4" id="KW-1185">Reference proteome</keyword>
<keyword evidence="1" id="KW-0472">Membrane</keyword>
<dbReference type="PROSITE" id="PS50234">
    <property type="entry name" value="VWFA"/>
    <property type="match status" value="1"/>
</dbReference>
<feature type="transmembrane region" description="Helical" evidence="1">
    <location>
        <begin position="12"/>
        <end position="32"/>
    </location>
</feature>
<organism evidence="3 4">
    <name type="scientific">Chytriomyces confervae</name>
    <dbReference type="NCBI Taxonomy" id="246404"/>
    <lineage>
        <taxon>Eukaryota</taxon>
        <taxon>Fungi</taxon>
        <taxon>Fungi incertae sedis</taxon>
        <taxon>Chytridiomycota</taxon>
        <taxon>Chytridiomycota incertae sedis</taxon>
        <taxon>Chytridiomycetes</taxon>
        <taxon>Chytridiales</taxon>
        <taxon>Chytriomycetaceae</taxon>
        <taxon>Chytriomyces</taxon>
    </lineage>
</organism>
<dbReference type="SUPFAM" id="SSF53300">
    <property type="entry name" value="vWA-like"/>
    <property type="match status" value="1"/>
</dbReference>
<feature type="transmembrane region" description="Helical" evidence="1">
    <location>
        <begin position="403"/>
        <end position="427"/>
    </location>
</feature>
<evidence type="ECO:0000313" key="4">
    <source>
        <dbReference type="Proteomes" id="UP000320333"/>
    </source>
</evidence>
<dbReference type="PROSITE" id="PS51257">
    <property type="entry name" value="PROKAR_LIPOPROTEIN"/>
    <property type="match status" value="1"/>
</dbReference>
<protein>
    <recommendedName>
        <fullName evidence="2">VWFA domain-containing protein</fullName>
    </recommendedName>
</protein>
<sequence length="958" mass="104756">MRFSTQIAVRLILPIVVGSLLITAGCILFFMLRVPRETNALQETLAANELRHFCSNAQGAATLVDAVFAQFARQISAAARTARNSLGTDGAQSDPLIAPPANIYTSYFAGTLDNATPPLPQDPALYSALYQNNITTLAQFNARMPDPTSVLDNVFRPAVLNQPKVRGIQMGFADTAWRIYPLVYNQTSFDPRASGFCQGEAVSPDLKGSSGFKPLCRQFYLVAANSNLSSSTENNATPGLSKPVFTNPYPAAVSGQLLVSASVALFRSGRLYGVLALQILVETLANKLANTPILNNGYIYIIDNSASANIIMFPKSRTAVNIYNADRTTPLSEVEFRNDTTLTSAFLTQVRSLLDKQQSGTYLKPDGSGWTFAAASVRSTSHILIVTAPNSDISALSDNLRTAFTILLAAALSVAIFVALLAAFCSYRITNSLAKKIIKPIDDMVEKLGHISKNRLDIEFEAQPLMSRELNNVNENFKNLLTAVRFGNNAYYADNLQLALENYLTAETLMIKLGNKRGEGVCSNNLGNVYRMIDGQFQKASLKYTRAIEIATLMLDSPKNSAETQLALKTVLANRLNNMGVLWKENFKASSGANGEAVLSQQHAEMAETYFTRSLSLHRQTDNLEGIAQVSGNIGQLYLTQNRIPEAAELLTDAFNLIRKRNDNPIALQYACMNMGLLAEKQGNFQDAATWYLFVLQRFNVVVAFVQKLVLERLIALCEETREDKGVNRPELAKVLKELAAPLFNVNGSRAALYSRKDITFVLDTSGSMSGAFIRTCRQSIKTIITETCAPDDILSLIKFDHNCTTLFTKLTKADPTSLQQMMYQIDTNTEADGGTAFYEAIVTAMTTISRNSVADRSIDTWIVALTDGDDYNSNKRQCMAKIQNIFQKGNSGGVRIGIIVITVGNLTSENDIRTMLAFAGEKRGLLIRSEASSDGIRDAFGKAVKVMQGGEVSVESL</sequence>
<dbReference type="InterPro" id="IPR050934">
    <property type="entry name" value="ITIH"/>
</dbReference>
<dbReference type="Gene3D" id="1.25.40.10">
    <property type="entry name" value="Tetratricopeptide repeat domain"/>
    <property type="match status" value="2"/>
</dbReference>
<comment type="caution">
    <text evidence="3">The sequence shown here is derived from an EMBL/GenBank/DDBJ whole genome shotgun (WGS) entry which is preliminary data.</text>
</comment>
<dbReference type="PANTHER" id="PTHR10338">
    <property type="entry name" value="INTER-ALPHA-TRYPSIN INHIBITOR HEAVY CHAIN FAMILY MEMBER"/>
    <property type="match status" value="1"/>
</dbReference>
<dbReference type="SUPFAM" id="SSF48452">
    <property type="entry name" value="TPR-like"/>
    <property type="match status" value="1"/>
</dbReference>
<dbReference type="OrthoDB" id="431454at2759"/>
<keyword evidence="1" id="KW-1133">Transmembrane helix</keyword>
<dbReference type="InterPro" id="IPR002035">
    <property type="entry name" value="VWF_A"/>
</dbReference>
<evidence type="ECO:0000256" key="1">
    <source>
        <dbReference type="SAM" id="Phobius"/>
    </source>
</evidence>
<dbReference type="Pfam" id="PF00092">
    <property type="entry name" value="VWA"/>
    <property type="match status" value="1"/>
</dbReference>
<dbReference type="Proteomes" id="UP000320333">
    <property type="component" value="Unassembled WGS sequence"/>
</dbReference>
<evidence type="ECO:0000259" key="2">
    <source>
        <dbReference type="PROSITE" id="PS50234"/>
    </source>
</evidence>
<keyword evidence="1" id="KW-0812">Transmembrane</keyword>
<accession>A0A507FNC8</accession>